<dbReference type="GO" id="GO:0030170">
    <property type="term" value="F:pyridoxal phosphate binding"/>
    <property type="evidence" value="ECO:0007669"/>
    <property type="project" value="InterPro"/>
</dbReference>
<evidence type="ECO:0000256" key="2">
    <source>
        <dbReference type="ARBA" id="ARBA00008392"/>
    </source>
</evidence>
<dbReference type="FunFam" id="3.40.640.10:FF:000006">
    <property type="entry name" value="5-aminolevulinate synthase, mitochondrial"/>
    <property type="match status" value="1"/>
</dbReference>
<dbReference type="InterPro" id="IPR015421">
    <property type="entry name" value="PyrdxlP-dep_Trfase_major"/>
</dbReference>
<keyword evidence="4 11" id="KW-0663">Pyridoxal phosphate</keyword>
<dbReference type="SUPFAM" id="SSF53383">
    <property type="entry name" value="PLP-dependent transferases"/>
    <property type="match status" value="1"/>
</dbReference>
<proteinExistence type="inferred from homology"/>
<dbReference type="PROSITE" id="PS00599">
    <property type="entry name" value="AA_TRANSFER_CLASS_2"/>
    <property type="match status" value="1"/>
</dbReference>
<dbReference type="GO" id="GO:0006567">
    <property type="term" value="P:L-threonine catabolic process"/>
    <property type="evidence" value="ECO:0007669"/>
    <property type="project" value="InterPro"/>
</dbReference>
<evidence type="ECO:0000256" key="4">
    <source>
        <dbReference type="ARBA" id="ARBA00022898"/>
    </source>
</evidence>
<dbReference type="InterPro" id="IPR050087">
    <property type="entry name" value="AON_synthase_class-II"/>
</dbReference>
<evidence type="ECO:0000256" key="10">
    <source>
        <dbReference type="ARBA" id="ARBA00078624"/>
    </source>
</evidence>
<evidence type="ECO:0000256" key="6">
    <source>
        <dbReference type="ARBA" id="ARBA00052559"/>
    </source>
</evidence>
<dbReference type="EC" id="2.3.1.29" evidence="7"/>
<dbReference type="GO" id="GO:0008890">
    <property type="term" value="F:glycine C-acetyltransferase activity"/>
    <property type="evidence" value="ECO:0007669"/>
    <property type="project" value="UniProtKB-EC"/>
</dbReference>
<comment type="catalytic activity">
    <reaction evidence="6">
        <text>glycine + acetyl-CoA = (2S)-2-amino-3-oxobutanoate + CoA</text>
        <dbReference type="Rhea" id="RHEA:20736"/>
        <dbReference type="ChEBI" id="CHEBI:57287"/>
        <dbReference type="ChEBI" id="CHEBI:57288"/>
        <dbReference type="ChEBI" id="CHEBI:57305"/>
        <dbReference type="ChEBI" id="CHEBI:78948"/>
        <dbReference type="EC" id="2.3.1.29"/>
    </reaction>
    <physiologicalReaction direction="right-to-left" evidence="6">
        <dbReference type="Rhea" id="RHEA:20738"/>
    </physiologicalReaction>
</comment>
<dbReference type="Proteomes" id="UP000663845">
    <property type="component" value="Unassembled WGS sequence"/>
</dbReference>
<dbReference type="GO" id="GO:0005739">
    <property type="term" value="C:mitochondrion"/>
    <property type="evidence" value="ECO:0007669"/>
    <property type="project" value="TreeGrafter"/>
</dbReference>
<sequence length="420" mass="46806">MISKKVYLVLQLLFLIYLFHISNGLECKVCQKNDPNCSLGENVETRKCENDNDYCFSWFDRKGSVVGTERDCISSDTPEYEAIKEIIGNKNNGCAKSVNSLDCFKFCSVDNFEQRIAKFHQREDAILYISCFDANAGIFETLLKEHDYIISDELNHASIIDGIRLCKAKRLRYKHKDMSDLEAKLKESLNGKDENAIRLIATDGVFSMDGTIAPLPDIKRLADKYKALVFVDECHATGFFGPTGRGTEEHFGMTGQIDIINSTLGKALGGAAGGYTTGPKALIDLLRQRSRPYLFSNTLPPAIVGSAMKAIDLIESDTSLPGRVLENAKYFREEMQALGFKILGDAHPICPVMLGDARLASQFADEMLKRDIYVIGFSFPVVPKDRARIRVQVSAAHSKADLKRCIDAFAQVGRQLKVIK</sequence>
<feature type="domain" description="Aminotransferase class I/classII large" evidence="13">
    <location>
        <begin position="110"/>
        <end position="409"/>
    </location>
</feature>
<dbReference type="PANTHER" id="PTHR13693:SF102">
    <property type="entry name" value="2-AMINO-3-KETOBUTYRATE COENZYME A LIGASE, MITOCHONDRIAL"/>
    <property type="match status" value="1"/>
</dbReference>
<evidence type="ECO:0000256" key="7">
    <source>
        <dbReference type="ARBA" id="ARBA00067076"/>
    </source>
</evidence>
<evidence type="ECO:0000313" key="15">
    <source>
        <dbReference type="Proteomes" id="UP000663845"/>
    </source>
</evidence>
<comment type="cofactor">
    <cofactor evidence="1 11">
        <name>pyridoxal 5'-phosphate</name>
        <dbReference type="ChEBI" id="CHEBI:597326"/>
    </cofactor>
</comment>
<feature type="signal peptide" evidence="12">
    <location>
        <begin position="1"/>
        <end position="24"/>
    </location>
</feature>
<comment type="similarity">
    <text evidence="2 11">Belongs to the class-II pyridoxal-phosphate-dependent aminotransferase family.</text>
</comment>
<keyword evidence="3" id="KW-0808">Transferase</keyword>
<dbReference type="InterPro" id="IPR011282">
    <property type="entry name" value="2am3keto_CoA_ligase"/>
</dbReference>
<dbReference type="InterPro" id="IPR015424">
    <property type="entry name" value="PyrdxlP-dep_Trfase"/>
</dbReference>
<comment type="caution">
    <text evidence="14">The sequence shown here is derived from an EMBL/GenBank/DDBJ whole genome shotgun (WGS) entry which is preliminary data.</text>
</comment>
<dbReference type="Pfam" id="PF00155">
    <property type="entry name" value="Aminotran_1_2"/>
    <property type="match status" value="1"/>
</dbReference>
<organism evidence="14 15">
    <name type="scientific">Adineta steineri</name>
    <dbReference type="NCBI Taxonomy" id="433720"/>
    <lineage>
        <taxon>Eukaryota</taxon>
        <taxon>Metazoa</taxon>
        <taxon>Spiralia</taxon>
        <taxon>Gnathifera</taxon>
        <taxon>Rotifera</taxon>
        <taxon>Eurotatoria</taxon>
        <taxon>Bdelloidea</taxon>
        <taxon>Adinetida</taxon>
        <taxon>Adinetidae</taxon>
        <taxon>Adineta</taxon>
    </lineage>
</organism>
<dbReference type="InterPro" id="IPR004839">
    <property type="entry name" value="Aminotransferase_I/II_large"/>
</dbReference>
<evidence type="ECO:0000313" key="14">
    <source>
        <dbReference type="EMBL" id="CAF0943369.1"/>
    </source>
</evidence>
<dbReference type="CDD" id="cd00117">
    <property type="entry name" value="TFP"/>
    <property type="match status" value="1"/>
</dbReference>
<dbReference type="NCBIfam" id="TIGR01822">
    <property type="entry name" value="2am3keto_CoA"/>
    <property type="match status" value="1"/>
</dbReference>
<evidence type="ECO:0000256" key="12">
    <source>
        <dbReference type="SAM" id="SignalP"/>
    </source>
</evidence>
<keyword evidence="5" id="KW-0012">Acyltransferase</keyword>
<evidence type="ECO:0000256" key="11">
    <source>
        <dbReference type="RuleBase" id="RU003693"/>
    </source>
</evidence>
<dbReference type="Gene3D" id="3.40.640.10">
    <property type="entry name" value="Type I PLP-dependent aspartate aminotransferase-like (Major domain)"/>
    <property type="match status" value="1"/>
</dbReference>
<evidence type="ECO:0000256" key="5">
    <source>
        <dbReference type="ARBA" id="ARBA00023315"/>
    </source>
</evidence>
<dbReference type="EMBL" id="CAJNOG010000101">
    <property type="protein sequence ID" value="CAF0943369.1"/>
    <property type="molecule type" value="Genomic_DNA"/>
</dbReference>
<feature type="chain" id="PRO_5032798074" description="2-amino-3-ketobutyrate coenzyme A ligase, mitochondrial" evidence="12">
    <location>
        <begin position="25"/>
        <end position="420"/>
    </location>
</feature>
<evidence type="ECO:0000256" key="8">
    <source>
        <dbReference type="ARBA" id="ARBA00069660"/>
    </source>
</evidence>
<evidence type="ECO:0000256" key="9">
    <source>
        <dbReference type="ARBA" id="ARBA00075633"/>
    </source>
</evidence>
<evidence type="ECO:0000256" key="1">
    <source>
        <dbReference type="ARBA" id="ARBA00001933"/>
    </source>
</evidence>
<gene>
    <name evidence="14" type="ORF">JYZ213_LOCUS12863</name>
</gene>
<accession>A0A814CR39</accession>
<dbReference type="Gene3D" id="3.90.1150.10">
    <property type="entry name" value="Aspartate Aminotransferase, domain 1"/>
    <property type="match status" value="1"/>
</dbReference>
<dbReference type="InterPro" id="IPR015422">
    <property type="entry name" value="PyrdxlP-dep_Trfase_small"/>
</dbReference>
<dbReference type="AlphaFoldDB" id="A0A814CR39"/>
<evidence type="ECO:0000256" key="3">
    <source>
        <dbReference type="ARBA" id="ARBA00022679"/>
    </source>
</evidence>
<dbReference type="PANTHER" id="PTHR13693">
    <property type="entry name" value="CLASS II AMINOTRANSFERASE/8-AMINO-7-OXONONANOATE SYNTHASE"/>
    <property type="match status" value="1"/>
</dbReference>
<dbReference type="FunFam" id="3.90.1150.10:FF:000004">
    <property type="entry name" value="2-amino-3-ketobutyrate coenzyme A ligase"/>
    <property type="match status" value="1"/>
</dbReference>
<dbReference type="InterPro" id="IPR001917">
    <property type="entry name" value="Aminotrans_II_pyridoxalP_BS"/>
</dbReference>
<protein>
    <recommendedName>
        <fullName evidence="8">2-amino-3-ketobutyrate coenzyme A ligase, mitochondrial</fullName>
        <ecNumber evidence="7">2.3.1.29</ecNumber>
    </recommendedName>
    <alternativeName>
        <fullName evidence="9">Aminoacetone synthase</fullName>
    </alternativeName>
    <alternativeName>
        <fullName evidence="10">Glycine acetyltransferase</fullName>
    </alternativeName>
</protein>
<dbReference type="NCBIfam" id="NF005394">
    <property type="entry name" value="PRK06939.1"/>
    <property type="match status" value="1"/>
</dbReference>
<reference evidence="14" key="1">
    <citation type="submission" date="2021-02" db="EMBL/GenBank/DDBJ databases">
        <authorList>
            <person name="Nowell W R."/>
        </authorList>
    </citation>
    <scope>NUCLEOTIDE SEQUENCE</scope>
</reference>
<evidence type="ECO:0000259" key="13">
    <source>
        <dbReference type="Pfam" id="PF00155"/>
    </source>
</evidence>
<keyword evidence="12" id="KW-0732">Signal</keyword>
<name>A0A814CR39_9BILA</name>